<reference evidence="9" key="2">
    <citation type="submission" date="2020-05" db="UniProtKB">
        <authorList>
            <consortium name="EnsemblMetazoa"/>
        </authorList>
    </citation>
    <scope>IDENTIFICATION</scope>
    <source>
        <strain evidence="9">wikel</strain>
    </source>
</reference>
<sequence length="112" mass="12342">MWNLAEEGGRIIFLNLSPSVFETYTTWNVLLGLIVLWMSAYCATQTQVQRYTSIGSLRGARKALLLNIPGVALLLLLSVLSGLILFAVYGKCDPRLKGDITRADQVLAPARM</sequence>
<dbReference type="PANTHER" id="PTHR42985:SF40">
    <property type="entry name" value="LD47995P-RELATED"/>
    <property type="match status" value="1"/>
</dbReference>
<evidence type="ECO:0000256" key="2">
    <source>
        <dbReference type="ARBA" id="ARBA00022448"/>
    </source>
</evidence>
<protein>
    <submittedName>
        <fullName evidence="8 9">Sodium/solute symporter, putative</fullName>
    </submittedName>
</protein>
<evidence type="ECO:0000256" key="4">
    <source>
        <dbReference type="ARBA" id="ARBA00023053"/>
    </source>
</evidence>
<keyword evidence="7" id="KW-0472">Membrane</keyword>
<dbReference type="Proteomes" id="UP000001555">
    <property type="component" value="Unassembled WGS sequence"/>
</dbReference>
<keyword evidence="5" id="KW-0406">Ion transport</keyword>
<comment type="subcellular location">
    <subcellularLocation>
        <location evidence="1">Cell membrane</location>
        <topology evidence="1">Multi-pass membrane protein</topology>
    </subcellularLocation>
</comment>
<dbReference type="VEuPathDB" id="VectorBase:ISCI004640"/>
<keyword evidence="7" id="KW-0812">Transmembrane</keyword>
<dbReference type="Gene3D" id="1.20.1730.10">
    <property type="entry name" value="Sodium/glucose cotransporter"/>
    <property type="match status" value="1"/>
</dbReference>
<keyword evidence="2" id="KW-0813">Transport</keyword>
<evidence type="ECO:0000256" key="3">
    <source>
        <dbReference type="ARBA" id="ARBA00022475"/>
    </source>
</evidence>
<keyword evidence="10" id="KW-1185">Reference proteome</keyword>
<dbReference type="EMBL" id="ABJB010379949">
    <property type="status" value="NOT_ANNOTATED_CDS"/>
    <property type="molecule type" value="Genomic_DNA"/>
</dbReference>
<proteinExistence type="predicted"/>
<feature type="transmembrane region" description="Helical" evidence="7">
    <location>
        <begin position="64"/>
        <end position="89"/>
    </location>
</feature>
<keyword evidence="7" id="KW-1133">Transmembrane helix</keyword>
<dbReference type="HOGENOM" id="CLU_2148572_0_0_1"/>
<dbReference type="VEuPathDB" id="VectorBase:ISCW004640"/>
<dbReference type="PANTHER" id="PTHR42985">
    <property type="entry name" value="SODIUM-COUPLED MONOCARBOXYLATE TRANSPORTER"/>
    <property type="match status" value="1"/>
</dbReference>
<dbReference type="EMBL" id="DS721620">
    <property type="protein sequence ID" value="EEC06512.1"/>
    <property type="molecule type" value="Genomic_DNA"/>
</dbReference>
<evidence type="ECO:0000256" key="5">
    <source>
        <dbReference type="ARBA" id="ARBA00023065"/>
    </source>
</evidence>
<reference evidence="8 10" key="1">
    <citation type="submission" date="2008-03" db="EMBL/GenBank/DDBJ databases">
        <title>Annotation of Ixodes scapularis.</title>
        <authorList>
            <consortium name="Ixodes scapularis Genome Project Consortium"/>
            <person name="Caler E."/>
            <person name="Hannick L.I."/>
            <person name="Bidwell S."/>
            <person name="Joardar V."/>
            <person name="Thiagarajan M."/>
            <person name="Amedeo P."/>
            <person name="Galinsky K.J."/>
            <person name="Schobel S."/>
            <person name="Inman J."/>
            <person name="Hostetler J."/>
            <person name="Miller J."/>
            <person name="Hammond M."/>
            <person name="Megy K."/>
            <person name="Lawson D."/>
            <person name="Kodira C."/>
            <person name="Sutton G."/>
            <person name="Meyer J."/>
            <person name="Hill C.A."/>
            <person name="Birren B."/>
            <person name="Nene V."/>
            <person name="Collins F."/>
            <person name="Alarcon-Chaidez F."/>
            <person name="Wikel S."/>
            <person name="Strausberg R."/>
        </authorList>
    </citation>
    <scope>NUCLEOTIDE SEQUENCE [LARGE SCALE GENOMIC DNA]</scope>
    <source>
        <strain evidence="10">Wikel</strain>
        <strain evidence="8">Wikel colony</strain>
    </source>
</reference>
<name>B7PIU0_IXOSC</name>
<gene>
    <name evidence="8" type="ORF">IscW_ISCW004640</name>
</gene>
<dbReference type="AlphaFoldDB" id="B7PIU0"/>
<feature type="transmembrane region" description="Helical" evidence="7">
    <location>
        <begin position="24"/>
        <end position="43"/>
    </location>
</feature>
<dbReference type="GO" id="GO:0006814">
    <property type="term" value="P:sodium ion transport"/>
    <property type="evidence" value="ECO:0007669"/>
    <property type="project" value="UniProtKB-KW"/>
</dbReference>
<evidence type="ECO:0000256" key="1">
    <source>
        <dbReference type="ARBA" id="ARBA00004651"/>
    </source>
</evidence>
<accession>B7PIU0</accession>
<evidence type="ECO:0000256" key="7">
    <source>
        <dbReference type="SAM" id="Phobius"/>
    </source>
</evidence>
<dbReference type="InParanoid" id="B7PIU0"/>
<organism>
    <name type="scientific">Ixodes scapularis</name>
    <name type="common">Black-legged tick</name>
    <name type="synonym">Deer tick</name>
    <dbReference type="NCBI Taxonomy" id="6945"/>
    <lineage>
        <taxon>Eukaryota</taxon>
        <taxon>Metazoa</taxon>
        <taxon>Ecdysozoa</taxon>
        <taxon>Arthropoda</taxon>
        <taxon>Chelicerata</taxon>
        <taxon>Arachnida</taxon>
        <taxon>Acari</taxon>
        <taxon>Parasitiformes</taxon>
        <taxon>Ixodida</taxon>
        <taxon>Ixodoidea</taxon>
        <taxon>Ixodidae</taxon>
        <taxon>Ixodinae</taxon>
        <taxon>Ixodes</taxon>
    </lineage>
</organism>
<dbReference type="PaxDb" id="6945-B7PIU0"/>
<dbReference type="EMBL" id="ABJB010305092">
    <property type="status" value="NOT_ANNOTATED_CDS"/>
    <property type="molecule type" value="Genomic_DNA"/>
</dbReference>
<evidence type="ECO:0000313" key="10">
    <source>
        <dbReference type="Proteomes" id="UP000001555"/>
    </source>
</evidence>
<dbReference type="InterPro" id="IPR038377">
    <property type="entry name" value="Na/Glc_symporter_sf"/>
</dbReference>
<evidence type="ECO:0000256" key="6">
    <source>
        <dbReference type="ARBA" id="ARBA00023201"/>
    </source>
</evidence>
<dbReference type="InterPro" id="IPR051163">
    <property type="entry name" value="Sodium:Solute_Symporter_SSF"/>
</dbReference>
<dbReference type="EMBL" id="ABJB010615952">
    <property type="status" value="NOT_ANNOTATED_CDS"/>
    <property type="molecule type" value="Genomic_DNA"/>
</dbReference>
<dbReference type="EnsemblMetazoa" id="ISCW004640-RA">
    <property type="protein sequence ID" value="ISCW004640-PA"/>
    <property type="gene ID" value="ISCW004640"/>
</dbReference>
<dbReference type="GO" id="GO:0005886">
    <property type="term" value="C:plasma membrane"/>
    <property type="evidence" value="ECO:0007669"/>
    <property type="project" value="UniProtKB-SubCell"/>
</dbReference>
<keyword evidence="3" id="KW-1003">Cell membrane</keyword>
<evidence type="ECO:0000313" key="8">
    <source>
        <dbReference type="EMBL" id="EEC06512.1"/>
    </source>
</evidence>
<keyword evidence="4" id="KW-0915">Sodium</keyword>
<evidence type="ECO:0000313" key="9">
    <source>
        <dbReference type="EnsemblMetazoa" id="ISCW004640-PA"/>
    </source>
</evidence>
<keyword evidence="6" id="KW-0739">Sodium transport</keyword>